<dbReference type="FunFam" id="1.20.58.810:FF:000001">
    <property type="entry name" value="Photosystem II lipoprotein Psb27"/>
    <property type="match status" value="1"/>
</dbReference>
<dbReference type="PhylomeDB" id="A0A022QFW6"/>
<reference evidence="5 6" key="1">
    <citation type="journal article" date="2013" name="Proc. Natl. Acad. Sci. U.S.A.">
        <title>Fine-scale variation in meiotic recombination in Mimulus inferred from population shotgun sequencing.</title>
        <authorList>
            <person name="Hellsten U."/>
            <person name="Wright K.M."/>
            <person name="Jenkins J."/>
            <person name="Shu S."/>
            <person name="Yuan Y."/>
            <person name="Wessler S.R."/>
            <person name="Schmutz J."/>
            <person name="Willis J.H."/>
            <person name="Rokhsar D.S."/>
        </authorList>
    </citation>
    <scope>NUCLEOTIDE SEQUENCE [LARGE SCALE GENOMIC DNA]</scope>
    <source>
        <strain evidence="6">cv. DUN x IM62</strain>
    </source>
</reference>
<evidence type="ECO:0000256" key="2">
    <source>
        <dbReference type="ARBA" id="ARBA00023078"/>
    </source>
</evidence>
<dbReference type="KEGG" id="egt:105970608"/>
<evidence type="ECO:0000313" key="5">
    <source>
        <dbReference type="EMBL" id="EYU26138.1"/>
    </source>
</evidence>
<dbReference type="PANTHER" id="PTHR34041">
    <property type="entry name" value="PHOTOSYSTEM II REPAIR PROTEIN PSB27-H1, CHLOROPLASTIC"/>
    <property type="match status" value="1"/>
</dbReference>
<dbReference type="Proteomes" id="UP000030748">
    <property type="component" value="Unassembled WGS sequence"/>
</dbReference>
<accession>A0A022QFW6</accession>
<dbReference type="AlphaFoldDB" id="A0A022QFW6"/>
<evidence type="ECO:0008006" key="7">
    <source>
        <dbReference type="Google" id="ProtNLM"/>
    </source>
</evidence>
<dbReference type="GO" id="GO:0009543">
    <property type="term" value="C:chloroplast thylakoid lumen"/>
    <property type="evidence" value="ECO:0000318"/>
    <property type="project" value="GO_Central"/>
</dbReference>
<dbReference type="HAMAP" id="MF_01481">
    <property type="entry name" value="PSII_Psb27"/>
    <property type="match status" value="1"/>
</dbReference>
<proteinExistence type="inferred from homology"/>
<dbReference type="GO" id="GO:0009523">
    <property type="term" value="C:photosystem II"/>
    <property type="evidence" value="ECO:0007669"/>
    <property type="project" value="InterPro"/>
</dbReference>
<evidence type="ECO:0000256" key="1">
    <source>
        <dbReference type="ARBA" id="ARBA00004370"/>
    </source>
</evidence>
<protein>
    <recommendedName>
        <fullName evidence="7">Photosystem II Psb27 protein</fullName>
    </recommendedName>
</protein>
<keyword evidence="2" id="KW-0793">Thylakoid</keyword>
<dbReference type="Pfam" id="PF13326">
    <property type="entry name" value="PSII_Pbs27"/>
    <property type="match status" value="1"/>
</dbReference>
<dbReference type="eggNOG" id="ENOG502RZI3">
    <property type="taxonomic scope" value="Eukaryota"/>
</dbReference>
<name>A0A022QFW6_ERYGU</name>
<dbReference type="OMA" id="GDYRQDT"/>
<keyword evidence="3" id="KW-0472">Membrane</keyword>
<dbReference type="InterPro" id="IPR025585">
    <property type="entry name" value="PSII_Psb27"/>
</dbReference>
<organism evidence="5 6">
    <name type="scientific">Erythranthe guttata</name>
    <name type="common">Yellow monkey flower</name>
    <name type="synonym">Mimulus guttatus</name>
    <dbReference type="NCBI Taxonomy" id="4155"/>
    <lineage>
        <taxon>Eukaryota</taxon>
        <taxon>Viridiplantae</taxon>
        <taxon>Streptophyta</taxon>
        <taxon>Embryophyta</taxon>
        <taxon>Tracheophyta</taxon>
        <taxon>Spermatophyta</taxon>
        <taxon>Magnoliopsida</taxon>
        <taxon>eudicotyledons</taxon>
        <taxon>Gunneridae</taxon>
        <taxon>Pentapetalae</taxon>
        <taxon>asterids</taxon>
        <taxon>lamiids</taxon>
        <taxon>Lamiales</taxon>
        <taxon>Phrymaceae</taxon>
        <taxon>Erythranthe</taxon>
    </lineage>
</organism>
<dbReference type="InterPro" id="IPR038450">
    <property type="entry name" value="PSII_Psb27_sf"/>
</dbReference>
<dbReference type="EMBL" id="KI631751">
    <property type="protein sequence ID" value="EYU26138.1"/>
    <property type="molecule type" value="Genomic_DNA"/>
</dbReference>
<dbReference type="STRING" id="4155.A0A022QFW6"/>
<comment type="subcellular location">
    <subcellularLocation>
        <location evidence="1">Membrane</location>
    </subcellularLocation>
    <subcellularLocation>
        <location evidence="4">Thylakoid</location>
    </subcellularLocation>
</comment>
<dbReference type="OrthoDB" id="419533at2759"/>
<dbReference type="GO" id="GO:0010207">
    <property type="term" value="P:photosystem II assembly"/>
    <property type="evidence" value="ECO:0000318"/>
    <property type="project" value="GO_Central"/>
</dbReference>
<dbReference type="PANTHER" id="PTHR34041:SF1">
    <property type="entry name" value="PHOTOSYSTEM II REPAIR PROTEIN PSB27-H1, CHLOROPLASTIC"/>
    <property type="match status" value="1"/>
</dbReference>
<evidence type="ECO:0000256" key="4">
    <source>
        <dbReference type="ARBA" id="ARBA00060385"/>
    </source>
</evidence>
<evidence type="ECO:0000256" key="3">
    <source>
        <dbReference type="ARBA" id="ARBA00023136"/>
    </source>
</evidence>
<dbReference type="GO" id="GO:0010206">
    <property type="term" value="P:photosystem II repair"/>
    <property type="evidence" value="ECO:0000318"/>
    <property type="project" value="GO_Central"/>
</dbReference>
<gene>
    <name evidence="5" type="ORF">MIMGU_mgv1a014813mg</name>
</gene>
<dbReference type="Gene3D" id="1.20.58.810">
    <property type="entry name" value="Photosystem II Pbs27"/>
    <property type="match status" value="1"/>
</dbReference>
<keyword evidence="6" id="KW-1185">Reference proteome</keyword>
<evidence type="ECO:0000313" key="6">
    <source>
        <dbReference type="Proteomes" id="UP000030748"/>
    </source>
</evidence>
<sequence length="177" mass="19075">MASPSLMTPTSTPAAAHTKSFSPIRSKLISTATATAAAAATPTTISTTRRRDFLSLSAGALLLTHVPSAWAAPDEEYVKDTAEVINKVRKTITLEKTDPTIADAVAELRQTSNAWVAKYRKEKSLLARASFRDIYSAINAVSGHYVSFGPTAALPAKRKQRILEEMETAEKALSRGR</sequence>